<comment type="caution">
    <text evidence="7">The sequence shown here is derived from an EMBL/GenBank/DDBJ whole genome shotgun (WGS) entry which is preliminary data.</text>
</comment>
<feature type="transmembrane region" description="Helical" evidence="6">
    <location>
        <begin position="332"/>
        <end position="357"/>
    </location>
</feature>
<keyword evidence="4 6" id="KW-1133">Transmembrane helix</keyword>
<evidence type="ECO:0000256" key="1">
    <source>
        <dbReference type="ARBA" id="ARBA00004141"/>
    </source>
</evidence>
<feature type="transmembrane region" description="Helical" evidence="6">
    <location>
        <begin position="69"/>
        <end position="90"/>
    </location>
</feature>
<keyword evidence="2" id="KW-0813">Transport</keyword>
<comment type="subcellular location">
    <subcellularLocation>
        <location evidence="1">Membrane</location>
        <topology evidence="1">Multi-pass membrane protein</topology>
    </subcellularLocation>
</comment>
<feature type="transmembrane region" description="Helical" evidence="6">
    <location>
        <begin position="165"/>
        <end position="183"/>
    </location>
</feature>
<dbReference type="PANTHER" id="PTHR42865:SF8">
    <property type="entry name" value="SERINE_THREONINE TRANSPORTER SSTT"/>
    <property type="match status" value="1"/>
</dbReference>
<dbReference type="Gene3D" id="1.10.3860.10">
    <property type="entry name" value="Sodium:dicarboxylate symporter"/>
    <property type="match status" value="1"/>
</dbReference>
<feature type="transmembrane region" description="Helical" evidence="6">
    <location>
        <begin position="237"/>
        <end position="257"/>
    </location>
</feature>
<name>A0ABV7CUZ8_9BACI</name>
<protein>
    <submittedName>
        <fullName evidence="7">Dicarboxylate/amino acid:cation symporter</fullName>
    </submittedName>
</protein>
<feature type="transmembrane region" description="Helical" evidence="6">
    <location>
        <begin position="195"/>
        <end position="216"/>
    </location>
</feature>
<feature type="transmembrane region" description="Helical" evidence="6">
    <location>
        <begin position="130"/>
        <end position="153"/>
    </location>
</feature>
<reference evidence="8" key="1">
    <citation type="journal article" date="2019" name="Int. J. Syst. Evol. Microbiol.">
        <title>The Global Catalogue of Microorganisms (GCM) 10K type strain sequencing project: providing services to taxonomists for standard genome sequencing and annotation.</title>
        <authorList>
            <consortium name="The Broad Institute Genomics Platform"/>
            <consortium name="The Broad Institute Genome Sequencing Center for Infectious Disease"/>
            <person name="Wu L."/>
            <person name="Ma J."/>
        </authorList>
    </citation>
    <scope>NUCLEOTIDE SEQUENCE [LARGE SCALE GENOMIC DNA]</scope>
    <source>
        <strain evidence="8">KCTC 13128</strain>
    </source>
</reference>
<dbReference type="RefSeq" id="WP_390271043.1">
    <property type="nucleotide sequence ID" value="NZ_JBHRSA010000031.1"/>
</dbReference>
<organism evidence="7 8">
    <name type="scientific">Virgibacillus xinjiangensis</name>
    <dbReference type="NCBI Taxonomy" id="393090"/>
    <lineage>
        <taxon>Bacteria</taxon>
        <taxon>Bacillati</taxon>
        <taxon>Bacillota</taxon>
        <taxon>Bacilli</taxon>
        <taxon>Bacillales</taxon>
        <taxon>Bacillaceae</taxon>
        <taxon>Virgibacillus</taxon>
    </lineage>
</organism>
<evidence type="ECO:0000313" key="7">
    <source>
        <dbReference type="EMBL" id="MFC3040171.1"/>
    </source>
</evidence>
<evidence type="ECO:0000256" key="3">
    <source>
        <dbReference type="ARBA" id="ARBA00022692"/>
    </source>
</evidence>
<evidence type="ECO:0000256" key="6">
    <source>
        <dbReference type="SAM" id="Phobius"/>
    </source>
</evidence>
<keyword evidence="3 6" id="KW-0812">Transmembrane</keyword>
<evidence type="ECO:0000256" key="4">
    <source>
        <dbReference type="ARBA" id="ARBA00022989"/>
    </source>
</evidence>
<dbReference type="PRINTS" id="PR00173">
    <property type="entry name" value="EDTRNSPORT"/>
</dbReference>
<keyword evidence="5 6" id="KW-0472">Membrane</keyword>
<keyword evidence="8" id="KW-1185">Reference proteome</keyword>
<dbReference type="Pfam" id="PF00375">
    <property type="entry name" value="SDF"/>
    <property type="match status" value="1"/>
</dbReference>
<gene>
    <name evidence="7" type="ORF">ACFOGI_07885</name>
</gene>
<evidence type="ECO:0000256" key="2">
    <source>
        <dbReference type="ARBA" id="ARBA00022448"/>
    </source>
</evidence>
<sequence>MKGFGLLIRILVAIILGVTIGSLANEGFIRVFATFNDLFGAFLGFIIPLIILGFIAPGIGSLGRGAGRLLGLTAALAYGSTILAGVLAFFSANTLYPSLLEGQSLKSFTDPTEGLSSGYLPVEIPPLMEVTTALVLAFVIGIGIAAVNSKLLLQLAEDFRDIIQLVIEKVIIPLLPVHIFGIFANMTHAGQVTTIISVFIKVFIMIIILHLLYLLIQYTIAGSLSRQNPLNMLKKMSPAYFTALGTQSSAATIPVTLQHSKTLRLKGNIADFTVPLLANIHLSGSTITITSCAMAVMFLQGDMASFSAVFPFIATLGATMIAAPGVPGGAVMASIGLLESMLGFSPTMVSLMIALYLAQDSLGTACNVTGDGAITSVTDSLSSKVKNEGN</sequence>
<proteinExistence type="predicted"/>
<dbReference type="InterPro" id="IPR001991">
    <property type="entry name" value="Na-dicarboxylate_symporter"/>
</dbReference>
<accession>A0ABV7CUZ8</accession>
<feature type="transmembrane region" description="Helical" evidence="6">
    <location>
        <begin position="38"/>
        <end position="57"/>
    </location>
</feature>
<dbReference type="EMBL" id="JBHRSA010000031">
    <property type="protein sequence ID" value="MFC3040171.1"/>
    <property type="molecule type" value="Genomic_DNA"/>
</dbReference>
<dbReference type="Proteomes" id="UP001595279">
    <property type="component" value="Unassembled WGS sequence"/>
</dbReference>
<feature type="transmembrane region" description="Helical" evidence="6">
    <location>
        <begin position="306"/>
        <end position="326"/>
    </location>
</feature>
<dbReference type="InterPro" id="IPR036458">
    <property type="entry name" value="Na:dicarbo_symporter_sf"/>
</dbReference>
<dbReference type="PANTHER" id="PTHR42865">
    <property type="entry name" value="PROTON/GLUTAMATE-ASPARTATE SYMPORTER"/>
    <property type="match status" value="1"/>
</dbReference>
<dbReference type="SUPFAM" id="SSF118215">
    <property type="entry name" value="Proton glutamate symport protein"/>
    <property type="match status" value="1"/>
</dbReference>
<feature type="transmembrane region" description="Helical" evidence="6">
    <location>
        <begin position="277"/>
        <end position="299"/>
    </location>
</feature>
<evidence type="ECO:0000313" key="8">
    <source>
        <dbReference type="Proteomes" id="UP001595279"/>
    </source>
</evidence>
<evidence type="ECO:0000256" key="5">
    <source>
        <dbReference type="ARBA" id="ARBA00023136"/>
    </source>
</evidence>
<feature type="transmembrane region" description="Helical" evidence="6">
    <location>
        <begin position="7"/>
        <end position="32"/>
    </location>
</feature>